<dbReference type="InterPro" id="IPR001810">
    <property type="entry name" value="F-box_dom"/>
</dbReference>
<evidence type="ECO:0000256" key="1">
    <source>
        <dbReference type="SAM" id="Phobius"/>
    </source>
</evidence>
<keyword evidence="1" id="KW-0472">Membrane</keyword>
<name>S8BTT1_DACHA</name>
<keyword evidence="1" id="KW-0812">Transmembrane</keyword>
<organism evidence="3 4">
    <name type="scientific">Dactylellina haptotyla (strain CBS 200.50)</name>
    <name type="common">Nematode-trapping fungus</name>
    <name type="synonym">Monacrosporium haptotylum</name>
    <dbReference type="NCBI Taxonomy" id="1284197"/>
    <lineage>
        <taxon>Eukaryota</taxon>
        <taxon>Fungi</taxon>
        <taxon>Dikarya</taxon>
        <taxon>Ascomycota</taxon>
        <taxon>Pezizomycotina</taxon>
        <taxon>Orbiliomycetes</taxon>
        <taxon>Orbiliales</taxon>
        <taxon>Orbiliaceae</taxon>
        <taxon>Dactylellina</taxon>
    </lineage>
</organism>
<keyword evidence="4" id="KW-1185">Reference proteome</keyword>
<sequence length="293" mass="33478">MSIPTGITALPPETLLQITGYLDSRKDLHSLLSTCKYLHSIAYRELWSVLRFGRSVNRSYLSGNENWQRVIWRAGIKRLLQTIEESENSELPGFEFTRSLGFNFNLSTNSPYPAPGDNDLLSTFLETAMPKMLGLSRIALNLDSYVDLEVFKKDRGRFYDILKEYLSSKSPQEFSMAIILDGSDGTDAHLRPDRIYTMLRHFDLAKLTSLELRLGLRNRWLPNRWETPEDRSKAAYLGLTGLSGNALAVVAALTRIFRATVRLKRLRLLCIPWLSRPGLAYQWFSVNEIADPI</sequence>
<gene>
    <name evidence="3" type="ORF">H072_7501</name>
</gene>
<dbReference type="InterPro" id="IPR036047">
    <property type="entry name" value="F-box-like_dom_sf"/>
</dbReference>
<dbReference type="EMBL" id="AQGS01000532">
    <property type="protein sequence ID" value="EPS38682.1"/>
    <property type="molecule type" value="Genomic_DNA"/>
</dbReference>
<dbReference type="CDD" id="cd09917">
    <property type="entry name" value="F-box_SF"/>
    <property type="match status" value="1"/>
</dbReference>
<dbReference type="OrthoDB" id="5317270at2759"/>
<feature type="transmembrane region" description="Helical" evidence="1">
    <location>
        <begin position="234"/>
        <end position="257"/>
    </location>
</feature>
<accession>S8BTT1</accession>
<reference evidence="3 4" key="1">
    <citation type="journal article" date="2013" name="PLoS Genet.">
        <title>Genomic mechanisms accounting for the adaptation to parasitism in nematode-trapping fungi.</title>
        <authorList>
            <person name="Meerupati T."/>
            <person name="Andersson K.M."/>
            <person name="Friman E."/>
            <person name="Kumar D."/>
            <person name="Tunlid A."/>
            <person name="Ahren D."/>
        </authorList>
    </citation>
    <scope>NUCLEOTIDE SEQUENCE [LARGE SCALE GENOMIC DNA]</scope>
    <source>
        <strain evidence="3 4">CBS 200.50</strain>
    </source>
</reference>
<protein>
    <recommendedName>
        <fullName evidence="2">F-box domain-containing protein</fullName>
    </recommendedName>
</protein>
<keyword evidence="1" id="KW-1133">Transmembrane helix</keyword>
<dbReference type="PROSITE" id="PS50181">
    <property type="entry name" value="FBOX"/>
    <property type="match status" value="1"/>
</dbReference>
<reference evidence="4" key="2">
    <citation type="submission" date="2013-04" db="EMBL/GenBank/DDBJ databases">
        <title>Genomic mechanisms accounting for the adaptation to parasitism in nematode-trapping fungi.</title>
        <authorList>
            <person name="Ahren D.G."/>
        </authorList>
    </citation>
    <scope>NUCLEOTIDE SEQUENCE [LARGE SCALE GENOMIC DNA]</scope>
    <source>
        <strain evidence="4">CBS 200.50</strain>
    </source>
</reference>
<feature type="domain" description="F-box" evidence="2">
    <location>
        <begin position="4"/>
        <end position="50"/>
    </location>
</feature>
<evidence type="ECO:0000259" key="2">
    <source>
        <dbReference type="PROSITE" id="PS50181"/>
    </source>
</evidence>
<dbReference type="HOGENOM" id="CLU_950015_0_0_1"/>
<proteinExistence type="predicted"/>
<dbReference type="SUPFAM" id="SSF81383">
    <property type="entry name" value="F-box domain"/>
    <property type="match status" value="1"/>
</dbReference>
<comment type="caution">
    <text evidence="3">The sequence shown here is derived from an EMBL/GenBank/DDBJ whole genome shotgun (WGS) entry which is preliminary data.</text>
</comment>
<evidence type="ECO:0000313" key="4">
    <source>
        <dbReference type="Proteomes" id="UP000015100"/>
    </source>
</evidence>
<evidence type="ECO:0000313" key="3">
    <source>
        <dbReference type="EMBL" id="EPS38682.1"/>
    </source>
</evidence>
<dbReference type="AlphaFoldDB" id="S8BTT1"/>
<dbReference type="Proteomes" id="UP000015100">
    <property type="component" value="Unassembled WGS sequence"/>
</dbReference>
<dbReference type="Pfam" id="PF12937">
    <property type="entry name" value="F-box-like"/>
    <property type="match status" value="1"/>
</dbReference>